<feature type="compositionally biased region" description="Low complexity" evidence="1">
    <location>
        <begin position="37"/>
        <end position="67"/>
    </location>
</feature>
<evidence type="ECO:0000313" key="3">
    <source>
        <dbReference type="Proteomes" id="UP000553632"/>
    </source>
</evidence>
<keyword evidence="3" id="KW-1185">Reference proteome</keyword>
<name>A0A7J6N769_PEROL</name>
<organism evidence="2 3">
    <name type="scientific">Perkinsus olseni</name>
    <name type="common">Perkinsus atlanticus</name>
    <dbReference type="NCBI Taxonomy" id="32597"/>
    <lineage>
        <taxon>Eukaryota</taxon>
        <taxon>Sar</taxon>
        <taxon>Alveolata</taxon>
        <taxon>Perkinsozoa</taxon>
        <taxon>Perkinsea</taxon>
        <taxon>Perkinsida</taxon>
        <taxon>Perkinsidae</taxon>
        <taxon>Perkinsus</taxon>
    </lineage>
</organism>
<gene>
    <name evidence="2" type="ORF">FOZ63_003032</name>
</gene>
<proteinExistence type="predicted"/>
<dbReference type="Proteomes" id="UP000553632">
    <property type="component" value="Unassembled WGS sequence"/>
</dbReference>
<sequence>MSGAPDPSQGLGALTAPQPPGTVTASHSVTSPPPTSGPSSAAAIAAAAVLLQQQQQQSGFGQPGLPSADGAGKNGSDEENRVVDEAFMRSLTVTPVPPGDYTEEENNFLVDQMVKHR</sequence>
<accession>A0A7J6N769</accession>
<reference evidence="2 3" key="1">
    <citation type="submission" date="2020-04" db="EMBL/GenBank/DDBJ databases">
        <title>Perkinsus olseni comparative genomics.</title>
        <authorList>
            <person name="Bogema D.R."/>
        </authorList>
    </citation>
    <scope>NUCLEOTIDE SEQUENCE [LARGE SCALE GENOMIC DNA]</scope>
    <source>
        <strain evidence="2 3">ATCC PRA-207</strain>
    </source>
</reference>
<feature type="region of interest" description="Disordered" evidence="1">
    <location>
        <begin position="1"/>
        <end position="82"/>
    </location>
</feature>
<evidence type="ECO:0000256" key="1">
    <source>
        <dbReference type="SAM" id="MobiDB-lite"/>
    </source>
</evidence>
<comment type="caution">
    <text evidence="2">The sequence shown here is derived from an EMBL/GenBank/DDBJ whole genome shotgun (WGS) entry which is preliminary data.</text>
</comment>
<dbReference type="AlphaFoldDB" id="A0A7J6N769"/>
<evidence type="ECO:0000313" key="2">
    <source>
        <dbReference type="EMBL" id="KAF4679594.1"/>
    </source>
</evidence>
<feature type="non-terminal residue" evidence="2">
    <location>
        <position position="1"/>
    </location>
</feature>
<dbReference type="EMBL" id="JABANO010041253">
    <property type="protein sequence ID" value="KAF4679594.1"/>
    <property type="molecule type" value="Genomic_DNA"/>
</dbReference>
<protein>
    <submittedName>
        <fullName evidence="2">Uncharacterized protein</fullName>
    </submittedName>
</protein>